<dbReference type="EMBL" id="SJPO01000001">
    <property type="protein sequence ID" value="TWT85448.1"/>
    <property type="molecule type" value="Genomic_DNA"/>
</dbReference>
<dbReference type="GO" id="GO:0005829">
    <property type="term" value="C:cytosol"/>
    <property type="evidence" value="ECO:0007669"/>
    <property type="project" value="TreeGrafter"/>
</dbReference>
<dbReference type="Gene3D" id="3.40.50.2000">
    <property type="entry name" value="Glycogen Phosphorylase B"/>
    <property type="match status" value="2"/>
</dbReference>
<dbReference type="InterPro" id="IPR051199">
    <property type="entry name" value="LPS_LOS_Heptosyltrfase"/>
</dbReference>
<dbReference type="CDD" id="cd03789">
    <property type="entry name" value="GT9_LPS_heptosyltransferase"/>
    <property type="match status" value="1"/>
</dbReference>
<proteinExistence type="predicted"/>
<dbReference type="PANTHER" id="PTHR30160:SF1">
    <property type="entry name" value="LIPOPOLYSACCHARIDE 1,2-N-ACETYLGLUCOSAMINETRANSFERASE-RELATED"/>
    <property type="match status" value="1"/>
</dbReference>
<keyword evidence="1" id="KW-0328">Glycosyltransferase</keyword>
<dbReference type="AlphaFoldDB" id="A0A5C5ZE55"/>
<dbReference type="GO" id="GO:0009244">
    <property type="term" value="P:lipopolysaccharide core region biosynthetic process"/>
    <property type="evidence" value="ECO:0007669"/>
    <property type="project" value="TreeGrafter"/>
</dbReference>
<dbReference type="PANTHER" id="PTHR30160">
    <property type="entry name" value="TETRAACYLDISACCHARIDE 4'-KINASE-RELATED"/>
    <property type="match status" value="1"/>
</dbReference>
<reference evidence="4 5" key="1">
    <citation type="submission" date="2019-02" db="EMBL/GenBank/DDBJ databases">
        <title>Deep-cultivation of Planctomycetes and their phenomic and genomic characterization uncovers novel biology.</title>
        <authorList>
            <person name="Wiegand S."/>
            <person name="Jogler M."/>
            <person name="Boedeker C."/>
            <person name="Pinto D."/>
            <person name="Vollmers J."/>
            <person name="Rivas-Marin E."/>
            <person name="Kohn T."/>
            <person name="Peeters S.H."/>
            <person name="Heuer A."/>
            <person name="Rast P."/>
            <person name="Oberbeckmann S."/>
            <person name="Bunk B."/>
            <person name="Jeske O."/>
            <person name="Meyerdierks A."/>
            <person name="Storesund J.E."/>
            <person name="Kallscheuer N."/>
            <person name="Luecker S."/>
            <person name="Lage O.M."/>
            <person name="Pohl T."/>
            <person name="Merkel B.J."/>
            <person name="Hornburger P."/>
            <person name="Mueller R.-W."/>
            <person name="Bruemmer F."/>
            <person name="Labrenz M."/>
            <person name="Spormann A.M."/>
            <person name="Op Den Camp H."/>
            <person name="Overmann J."/>
            <person name="Amann R."/>
            <person name="Jetten M.S.M."/>
            <person name="Mascher T."/>
            <person name="Medema M.H."/>
            <person name="Devos D.P."/>
            <person name="Kaster A.-K."/>
            <person name="Ovreas L."/>
            <person name="Rohde M."/>
            <person name="Galperin M.Y."/>
            <person name="Jogler C."/>
        </authorList>
    </citation>
    <scope>NUCLEOTIDE SEQUENCE [LARGE SCALE GENOMIC DNA]</scope>
    <source>
        <strain evidence="4 5">Pla123a</strain>
    </source>
</reference>
<name>A0A5C5ZE55_9BACT</name>
<dbReference type="Pfam" id="PF01075">
    <property type="entry name" value="Glyco_transf_9"/>
    <property type="match status" value="1"/>
</dbReference>
<dbReference type="OrthoDB" id="9797795at2"/>
<evidence type="ECO:0000313" key="4">
    <source>
        <dbReference type="EMBL" id="TWT85448.1"/>
    </source>
</evidence>
<sequence>MPARAAELRADSAANQARPRVSPLPAPQRILIVRLTAIGDVIHGLPSLCALRNAFPDAHISWVVEGAGAQLLEGHPALDEVIRAPRRWYRSWGETRRLRKTLRQRRFDTAVDLQCLTKSALAAWLSGAPRRLGVAGRNGREFSRALNNVRTLVRARHVIDQYLGILTPLGINNPKVEFRLPESAADAAFADRLLAEGGLESGRFLVMNPGAGWTSKQWPPERYGELAARLRRSHGVPTVVAWAGDQERRLAQTIVDASGAAARLAPDTSLTQLAALERRATLFVGSDTGPMHLAVAVGTPAVSLHGPSRASWCGAYGEHNQRIQVELDEGPQRKRPGADDYAMRAISVDLVAERCDAMLARLLSAGRSTTGDAA</sequence>
<dbReference type="InterPro" id="IPR002201">
    <property type="entry name" value="Glyco_trans_9"/>
</dbReference>
<dbReference type="Proteomes" id="UP000318478">
    <property type="component" value="Unassembled WGS sequence"/>
</dbReference>
<dbReference type="SUPFAM" id="SSF53756">
    <property type="entry name" value="UDP-Glycosyltransferase/glycogen phosphorylase"/>
    <property type="match status" value="1"/>
</dbReference>
<feature type="region of interest" description="Disordered" evidence="3">
    <location>
        <begin position="1"/>
        <end position="21"/>
    </location>
</feature>
<feature type="compositionally biased region" description="Basic and acidic residues" evidence="3">
    <location>
        <begin position="1"/>
        <end position="10"/>
    </location>
</feature>
<evidence type="ECO:0000256" key="2">
    <source>
        <dbReference type="ARBA" id="ARBA00022679"/>
    </source>
</evidence>
<gene>
    <name evidence="4" type="primary">rfaC</name>
    <name evidence="4" type="ORF">Pla123a_02550</name>
</gene>
<evidence type="ECO:0000313" key="5">
    <source>
        <dbReference type="Proteomes" id="UP000318478"/>
    </source>
</evidence>
<keyword evidence="5" id="KW-1185">Reference proteome</keyword>
<accession>A0A5C5ZE55</accession>
<protein>
    <submittedName>
        <fullName evidence="4">Lipopolysaccharide heptosyltransferase 1</fullName>
        <ecNumber evidence="4">2.-.-.-</ecNumber>
    </submittedName>
</protein>
<keyword evidence="2 4" id="KW-0808">Transferase</keyword>
<dbReference type="GO" id="GO:0008713">
    <property type="term" value="F:ADP-heptose-lipopolysaccharide heptosyltransferase activity"/>
    <property type="evidence" value="ECO:0007669"/>
    <property type="project" value="TreeGrafter"/>
</dbReference>
<evidence type="ECO:0000256" key="1">
    <source>
        <dbReference type="ARBA" id="ARBA00022676"/>
    </source>
</evidence>
<comment type="caution">
    <text evidence="4">The sequence shown here is derived from an EMBL/GenBank/DDBJ whole genome shotgun (WGS) entry which is preliminary data.</text>
</comment>
<organism evidence="4 5">
    <name type="scientific">Posidoniimonas polymericola</name>
    <dbReference type="NCBI Taxonomy" id="2528002"/>
    <lineage>
        <taxon>Bacteria</taxon>
        <taxon>Pseudomonadati</taxon>
        <taxon>Planctomycetota</taxon>
        <taxon>Planctomycetia</taxon>
        <taxon>Pirellulales</taxon>
        <taxon>Lacipirellulaceae</taxon>
        <taxon>Posidoniimonas</taxon>
    </lineage>
</organism>
<evidence type="ECO:0000256" key="3">
    <source>
        <dbReference type="SAM" id="MobiDB-lite"/>
    </source>
</evidence>
<dbReference type="EC" id="2.-.-.-" evidence="4"/>